<feature type="domain" description="DRBM" evidence="4">
    <location>
        <begin position="64"/>
        <end position="113"/>
    </location>
</feature>
<evidence type="ECO:0000256" key="1">
    <source>
        <dbReference type="ARBA" id="ARBA00022884"/>
    </source>
</evidence>
<dbReference type="GO" id="GO:0070578">
    <property type="term" value="C:RISC-loading complex"/>
    <property type="evidence" value="ECO:0007669"/>
    <property type="project" value="TreeGrafter"/>
</dbReference>
<dbReference type="PANTHER" id="PTHR46205:SF3">
    <property type="entry name" value="LOQUACIOUS, ISOFORM B"/>
    <property type="match status" value="1"/>
</dbReference>
<proteinExistence type="predicted"/>
<dbReference type="FunFam" id="3.30.160.20:FF:000007">
    <property type="entry name" value="Double-stranded RNA-binding protein Staufen homolog 1"/>
    <property type="match status" value="1"/>
</dbReference>
<sequence length="124" mass="13538">MAATSAMNMEVERGNSTEDPNVIIETVEDNADNENKGTQSLKPTLTTKNPVMYLNELLPEPLVYELMSESGPPHDRNFVMSVKANDQTVQGAGRSKKLAKAAAAQVALFKLFNIVYISEPGQLI</sequence>
<evidence type="ECO:0000313" key="5">
    <source>
        <dbReference type="EMBL" id="KOF82760.1"/>
    </source>
</evidence>
<dbReference type="Gene3D" id="3.30.160.20">
    <property type="match status" value="1"/>
</dbReference>
<name>A0A0L8H1V3_OCTBM</name>
<dbReference type="GO" id="GO:0070920">
    <property type="term" value="P:regulation of regulatory ncRNA processing"/>
    <property type="evidence" value="ECO:0007669"/>
    <property type="project" value="TreeGrafter"/>
</dbReference>
<dbReference type="OrthoDB" id="6113736at2759"/>
<dbReference type="SUPFAM" id="SSF54768">
    <property type="entry name" value="dsRNA-binding domain-like"/>
    <property type="match status" value="1"/>
</dbReference>
<dbReference type="EMBL" id="KQ419631">
    <property type="protein sequence ID" value="KOF82760.1"/>
    <property type="molecule type" value="Genomic_DNA"/>
</dbReference>
<dbReference type="Pfam" id="PF00035">
    <property type="entry name" value="dsrm"/>
    <property type="match status" value="1"/>
</dbReference>
<protein>
    <recommendedName>
        <fullName evidence="4">DRBM domain-containing protein</fullName>
    </recommendedName>
</protein>
<keyword evidence="1 2" id="KW-0694">RNA-binding</keyword>
<feature type="region of interest" description="Disordered" evidence="3">
    <location>
        <begin position="1"/>
        <end position="21"/>
    </location>
</feature>
<dbReference type="GO" id="GO:0005634">
    <property type="term" value="C:nucleus"/>
    <property type="evidence" value="ECO:0007669"/>
    <property type="project" value="TreeGrafter"/>
</dbReference>
<dbReference type="AlphaFoldDB" id="A0A0L8H1V3"/>
<dbReference type="PANTHER" id="PTHR46205">
    <property type="entry name" value="LOQUACIOUS, ISOFORM B"/>
    <property type="match status" value="1"/>
</dbReference>
<evidence type="ECO:0000256" key="3">
    <source>
        <dbReference type="SAM" id="MobiDB-lite"/>
    </source>
</evidence>
<reference evidence="5" key="1">
    <citation type="submission" date="2015-07" db="EMBL/GenBank/DDBJ databases">
        <title>MeaNS - Measles Nucleotide Surveillance Program.</title>
        <authorList>
            <person name="Tran T."/>
            <person name="Druce J."/>
        </authorList>
    </citation>
    <scope>NUCLEOTIDE SEQUENCE</scope>
    <source>
        <strain evidence="5">UCB-OBI-ISO-001</strain>
        <tissue evidence="5">Gonad</tissue>
    </source>
</reference>
<dbReference type="GO" id="GO:0005737">
    <property type="term" value="C:cytoplasm"/>
    <property type="evidence" value="ECO:0007669"/>
    <property type="project" value="TreeGrafter"/>
</dbReference>
<evidence type="ECO:0000259" key="4">
    <source>
        <dbReference type="PROSITE" id="PS50137"/>
    </source>
</evidence>
<dbReference type="InterPro" id="IPR051247">
    <property type="entry name" value="RLC_Component"/>
</dbReference>
<dbReference type="STRING" id="37653.A0A0L8H1V3"/>
<evidence type="ECO:0000256" key="2">
    <source>
        <dbReference type="PROSITE-ProRule" id="PRU00266"/>
    </source>
</evidence>
<dbReference type="SMART" id="SM00358">
    <property type="entry name" value="DSRM"/>
    <property type="match status" value="1"/>
</dbReference>
<accession>A0A0L8H1V3</accession>
<dbReference type="GO" id="GO:0016442">
    <property type="term" value="C:RISC complex"/>
    <property type="evidence" value="ECO:0007669"/>
    <property type="project" value="TreeGrafter"/>
</dbReference>
<dbReference type="GO" id="GO:0003725">
    <property type="term" value="F:double-stranded RNA binding"/>
    <property type="evidence" value="ECO:0007669"/>
    <property type="project" value="TreeGrafter"/>
</dbReference>
<dbReference type="GO" id="GO:0035197">
    <property type="term" value="F:siRNA binding"/>
    <property type="evidence" value="ECO:0007669"/>
    <property type="project" value="TreeGrafter"/>
</dbReference>
<dbReference type="GO" id="GO:0030422">
    <property type="term" value="P:siRNA processing"/>
    <property type="evidence" value="ECO:0007669"/>
    <property type="project" value="TreeGrafter"/>
</dbReference>
<dbReference type="InterPro" id="IPR014720">
    <property type="entry name" value="dsRBD_dom"/>
</dbReference>
<gene>
    <name evidence="5" type="ORF">OCBIM_22024783mg</name>
</gene>
<organism evidence="5">
    <name type="scientific">Octopus bimaculoides</name>
    <name type="common">California two-spotted octopus</name>
    <dbReference type="NCBI Taxonomy" id="37653"/>
    <lineage>
        <taxon>Eukaryota</taxon>
        <taxon>Metazoa</taxon>
        <taxon>Spiralia</taxon>
        <taxon>Lophotrochozoa</taxon>
        <taxon>Mollusca</taxon>
        <taxon>Cephalopoda</taxon>
        <taxon>Coleoidea</taxon>
        <taxon>Octopodiformes</taxon>
        <taxon>Octopoda</taxon>
        <taxon>Incirrata</taxon>
        <taxon>Octopodidae</taxon>
        <taxon>Octopus</taxon>
    </lineage>
</organism>
<dbReference type="PROSITE" id="PS50137">
    <property type="entry name" value="DS_RBD"/>
    <property type="match status" value="1"/>
</dbReference>